<proteinExistence type="predicted"/>
<dbReference type="GeneID" id="92084049"/>
<dbReference type="RefSeq" id="XP_066693225.1">
    <property type="nucleotide sequence ID" value="XM_066850987.1"/>
</dbReference>
<accession>A0ABR1PTX6</accession>
<dbReference type="Proteomes" id="UP001391051">
    <property type="component" value="Unassembled WGS sequence"/>
</dbReference>
<dbReference type="EMBL" id="JAQQWE010000010">
    <property type="protein sequence ID" value="KAK7937897.1"/>
    <property type="molecule type" value="Genomic_DNA"/>
</dbReference>
<organism evidence="2 3">
    <name type="scientific">Apiospora aurea</name>
    <dbReference type="NCBI Taxonomy" id="335848"/>
    <lineage>
        <taxon>Eukaryota</taxon>
        <taxon>Fungi</taxon>
        <taxon>Dikarya</taxon>
        <taxon>Ascomycota</taxon>
        <taxon>Pezizomycotina</taxon>
        <taxon>Sordariomycetes</taxon>
        <taxon>Xylariomycetidae</taxon>
        <taxon>Amphisphaeriales</taxon>
        <taxon>Apiosporaceae</taxon>
        <taxon>Apiospora</taxon>
    </lineage>
</organism>
<evidence type="ECO:0000256" key="1">
    <source>
        <dbReference type="SAM" id="MobiDB-lite"/>
    </source>
</evidence>
<gene>
    <name evidence="2" type="ORF">PG986_014765</name>
</gene>
<protein>
    <submittedName>
        <fullName evidence="2">Uncharacterized protein</fullName>
    </submittedName>
</protein>
<evidence type="ECO:0000313" key="3">
    <source>
        <dbReference type="Proteomes" id="UP001391051"/>
    </source>
</evidence>
<reference evidence="2 3" key="1">
    <citation type="submission" date="2023-01" db="EMBL/GenBank/DDBJ databases">
        <title>Analysis of 21 Apiospora genomes using comparative genomics revels a genus with tremendous synthesis potential of carbohydrate active enzymes and secondary metabolites.</title>
        <authorList>
            <person name="Sorensen T."/>
        </authorList>
    </citation>
    <scope>NUCLEOTIDE SEQUENCE [LARGE SCALE GENOMIC DNA]</scope>
    <source>
        <strain evidence="2 3">CBS 24483</strain>
    </source>
</reference>
<evidence type="ECO:0000313" key="2">
    <source>
        <dbReference type="EMBL" id="KAK7937897.1"/>
    </source>
</evidence>
<feature type="region of interest" description="Disordered" evidence="1">
    <location>
        <begin position="194"/>
        <end position="331"/>
    </location>
</feature>
<feature type="region of interest" description="Disordered" evidence="1">
    <location>
        <begin position="343"/>
        <end position="362"/>
    </location>
</feature>
<feature type="compositionally biased region" description="Acidic residues" evidence="1">
    <location>
        <begin position="283"/>
        <end position="303"/>
    </location>
</feature>
<keyword evidence="3" id="KW-1185">Reference proteome</keyword>
<comment type="caution">
    <text evidence="2">The sequence shown here is derived from an EMBL/GenBank/DDBJ whole genome shotgun (WGS) entry which is preliminary data.</text>
</comment>
<name>A0ABR1PTX6_9PEZI</name>
<feature type="compositionally biased region" description="Polar residues" evidence="1">
    <location>
        <begin position="318"/>
        <end position="331"/>
    </location>
</feature>
<feature type="compositionally biased region" description="Basic residues" evidence="1">
    <location>
        <begin position="237"/>
        <end position="248"/>
    </location>
</feature>
<feature type="compositionally biased region" description="Acidic residues" evidence="1">
    <location>
        <begin position="210"/>
        <end position="221"/>
    </location>
</feature>
<sequence>MTPSLDEKNTTSLRILLICNLPLGNIQISPSVRSTERLNPNLILFRLSPGTTTIFSADSTNSGIAFQVQDDRSSSNSSLIQPPEFLIWYPLPTIGGGAPQLLNNSPSGRDLLVYSTKVEKEAGDGGGDSSSRKLALGQSIAVTTTTAAAEIVVPIHSAEGRRWRLGYYVIAAQYPHETIAKLLGGGDGLTSPLWFPRDFESSGELPASGSEEEDVEMEEAGDERSSSHHGGSARTRQPARAKRRRRRAQVAEEGTDVIPRRRDAVGKAKKAAAAEVGSRGVEVDEAEEEEEEEEEPEAEETNDGDCSGNDEQADGSERSNSQPSPDSGLTSLSMTVPWVALAGGTRLKGQVDILPLNRPRPS</sequence>